<feature type="transmembrane region" description="Helical" evidence="12">
    <location>
        <begin position="151"/>
        <end position="173"/>
    </location>
</feature>
<dbReference type="EMBL" id="MF573328">
    <property type="protein sequence ID" value="ATN28862.1"/>
    <property type="molecule type" value="Genomic_DNA"/>
</dbReference>
<feature type="transmembrane region" description="Helical" evidence="12">
    <location>
        <begin position="7"/>
        <end position="26"/>
    </location>
</feature>
<evidence type="ECO:0000256" key="5">
    <source>
        <dbReference type="ARBA" id="ARBA00022692"/>
    </source>
</evidence>
<geneLocation type="mitochondrion" evidence="13"/>
<dbReference type="PANTHER" id="PTHR11410:SF0">
    <property type="entry name" value="ATP SYNTHASE SUBUNIT A"/>
    <property type="match status" value="1"/>
</dbReference>
<feature type="transmembrane region" description="Helical" evidence="12">
    <location>
        <begin position="127"/>
        <end position="145"/>
    </location>
</feature>
<evidence type="ECO:0000256" key="8">
    <source>
        <dbReference type="ARBA" id="ARBA00023065"/>
    </source>
</evidence>
<sequence length="184" mass="22164">MFTGFQLNFFFFFFFFLIFPIFKNVFFKKNLFFFISFIFNFEILLSLMMFLMIINYFAMLPYSFSFVWSSIGLMLSFFIFFSLLFYLLFNHFSMIVIHFLPTGTPMMLWMLIIIVEVMSLLMRPMALGLRLIINLTAGHIMLHLISESFFFIFFLIMFFLLELGICFIQAYVFTMLSDLFSRGY</sequence>
<dbReference type="Gene3D" id="1.20.120.220">
    <property type="entry name" value="ATP synthase, F0 complex, subunit A"/>
    <property type="match status" value="1"/>
</dbReference>
<evidence type="ECO:0000256" key="1">
    <source>
        <dbReference type="ARBA" id="ARBA00004141"/>
    </source>
</evidence>
<evidence type="ECO:0000256" key="3">
    <source>
        <dbReference type="ARBA" id="ARBA00022448"/>
    </source>
</evidence>
<keyword evidence="8" id="KW-0406">Ion transport</keyword>
<feature type="transmembrane region" description="Helical" evidence="12">
    <location>
        <begin position="66"/>
        <end position="89"/>
    </location>
</feature>
<dbReference type="PRINTS" id="PR00123">
    <property type="entry name" value="ATPASEA"/>
</dbReference>
<dbReference type="GO" id="GO:0045259">
    <property type="term" value="C:proton-transporting ATP synthase complex"/>
    <property type="evidence" value="ECO:0007669"/>
    <property type="project" value="UniProtKB-KW"/>
</dbReference>
<keyword evidence="5 12" id="KW-0812">Transmembrane</keyword>
<evidence type="ECO:0000256" key="10">
    <source>
        <dbReference type="ARBA" id="ARBA00023310"/>
    </source>
</evidence>
<dbReference type="SUPFAM" id="SSF81336">
    <property type="entry name" value="F1F0 ATP synthase subunit A"/>
    <property type="match status" value="1"/>
</dbReference>
<reference evidence="13" key="1">
    <citation type="journal article" date="2017" name="mSystems">
        <title>Increased biosynthetic gene dosage in a genome-reduced defensive bacterial symbiont.</title>
        <authorList>
            <person name="Lopera J."/>
            <person name="Miller I.J."/>
            <person name="McPhail K.L."/>
            <person name="Kwan J.C."/>
        </authorList>
    </citation>
    <scope>NUCLEOTIDE SEQUENCE</scope>
    <source>
        <strain evidence="13">TIC-2013-079</strain>
    </source>
</reference>
<dbReference type="AlphaFoldDB" id="A0A2D1CAY7"/>
<feature type="transmembrane region" description="Helical" evidence="12">
    <location>
        <begin position="32"/>
        <end position="54"/>
    </location>
</feature>
<evidence type="ECO:0000256" key="9">
    <source>
        <dbReference type="ARBA" id="ARBA00023136"/>
    </source>
</evidence>
<keyword evidence="9 12" id="KW-0472">Membrane</keyword>
<comment type="subcellular location">
    <subcellularLocation>
        <location evidence="1">Membrane</location>
        <topology evidence="1">Multi-pass membrane protein</topology>
    </subcellularLocation>
    <subcellularLocation>
        <location evidence="11">Mitochondrion inner membrane</location>
        <topology evidence="11">Multi-pass membrane protein</topology>
    </subcellularLocation>
</comment>
<evidence type="ECO:0000256" key="2">
    <source>
        <dbReference type="ARBA" id="ARBA00006810"/>
    </source>
</evidence>
<feature type="transmembrane region" description="Helical" evidence="12">
    <location>
        <begin position="95"/>
        <end position="115"/>
    </location>
</feature>
<keyword evidence="3" id="KW-0813">Transport</keyword>
<dbReference type="InterPro" id="IPR000568">
    <property type="entry name" value="ATP_synth_F0_asu"/>
</dbReference>
<evidence type="ECO:0000256" key="11">
    <source>
        <dbReference type="RuleBase" id="RU004450"/>
    </source>
</evidence>
<evidence type="ECO:0000256" key="12">
    <source>
        <dbReference type="SAM" id="Phobius"/>
    </source>
</evidence>
<evidence type="ECO:0000256" key="7">
    <source>
        <dbReference type="ARBA" id="ARBA00022989"/>
    </source>
</evidence>
<keyword evidence="4" id="KW-0138">CF(0)</keyword>
<keyword evidence="6" id="KW-0375">Hydrogen ion transport</keyword>
<dbReference type="GO" id="GO:0046933">
    <property type="term" value="F:proton-transporting ATP synthase activity, rotational mechanism"/>
    <property type="evidence" value="ECO:0007669"/>
    <property type="project" value="TreeGrafter"/>
</dbReference>
<name>A0A2D1CAY7_9ASCI</name>
<comment type="similarity">
    <text evidence="2">Belongs to the ATPase A chain family.</text>
</comment>
<dbReference type="Pfam" id="PF00119">
    <property type="entry name" value="ATP-synt_A"/>
    <property type="match status" value="1"/>
</dbReference>
<organism evidence="13">
    <name type="scientific">Lissoclinum sp. TIC-2013-079</name>
    <dbReference type="NCBI Taxonomy" id="2010181"/>
    <lineage>
        <taxon>Eukaryota</taxon>
        <taxon>Metazoa</taxon>
        <taxon>Chordata</taxon>
        <taxon>Tunicata</taxon>
        <taxon>Ascidiacea</taxon>
        <taxon>Aplousobranchia</taxon>
        <taxon>Didemnidae</taxon>
        <taxon>Lissoclinum</taxon>
    </lineage>
</organism>
<dbReference type="GO" id="GO:0005743">
    <property type="term" value="C:mitochondrial inner membrane"/>
    <property type="evidence" value="ECO:0007669"/>
    <property type="project" value="UniProtKB-SubCell"/>
</dbReference>
<evidence type="ECO:0000313" key="13">
    <source>
        <dbReference type="EMBL" id="ATN28862.1"/>
    </source>
</evidence>
<gene>
    <name evidence="13" type="primary">ATP6</name>
</gene>
<keyword evidence="7 12" id="KW-1133">Transmembrane helix</keyword>
<protein>
    <recommendedName>
        <fullName evidence="11">ATP synthase subunit a</fullName>
    </recommendedName>
</protein>
<evidence type="ECO:0000256" key="4">
    <source>
        <dbReference type="ARBA" id="ARBA00022547"/>
    </source>
</evidence>
<dbReference type="PANTHER" id="PTHR11410">
    <property type="entry name" value="ATP SYNTHASE SUBUNIT A"/>
    <property type="match status" value="1"/>
</dbReference>
<dbReference type="InterPro" id="IPR045083">
    <property type="entry name" value="ATP_synth_F0_asu_bact/mt"/>
</dbReference>
<evidence type="ECO:0000256" key="6">
    <source>
        <dbReference type="ARBA" id="ARBA00022781"/>
    </source>
</evidence>
<proteinExistence type="inferred from homology"/>
<keyword evidence="13" id="KW-0496">Mitochondrion</keyword>
<dbReference type="InterPro" id="IPR035908">
    <property type="entry name" value="F0_ATP_A_sf"/>
</dbReference>
<keyword evidence="10" id="KW-0066">ATP synthesis</keyword>
<accession>A0A2D1CAY7</accession>